<dbReference type="EMBL" id="ML977598">
    <property type="protein sequence ID" value="KAF1999132.1"/>
    <property type="molecule type" value="Genomic_DNA"/>
</dbReference>
<dbReference type="SUPFAM" id="SSF51905">
    <property type="entry name" value="FAD/NAD(P)-binding domain"/>
    <property type="match status" value="1"/>
</dbReference>
<evidence type="ECO:0000259" key="5">
    <source>
        <dbReference type="Pfam" id="PF07992"/>
    </source>
</evidence>
<comment type="similarity">
    <text evidence="1">Belongs to the FAD-dependent oxidoreductase family.</text>
</comment>
<feature type="domain" description="FAD/NAD(P)-binding" evidence="5">
    <location>
        <begin position="6"/>
        <end position="314"/>
    </location>
</feature>
<gene>
    <name evidence="6" type="ORF">P154DRAFT_234224</name>
</gene>
<name>A0A6A5WBT3_9PLEO</name>
<sequence>MSTETILILGGSFAGLNAAHYALKHTLAQLPKKDGVSYNVTLVNPSKDFFWRIAAPRACVSKELMPASKIFFPIEPAFASYPKGSFTFVQGSATHVEPAGRSVSVTLASGEQTSIPYAALIIATGISTPSSLFTQTTSRAGLTEEYDAFQKSLAAAKTVVIGGGGPVAVETAGEIAEFLNGKPGFMAPAVPKNPKAKVTLVCADKKMLPILREAISQQAEVFLKRLGAEVLYNTKVVTSKDGADGKTEVVLSTGKNLEADIYIDATGGRPNTGFLPKEWLDNRNKVACDPKTLRVTAAGPHVYVLGDAGSYTRGGVMDMVDAVPVAMTNLKTDLTAHFSNSQPGADRHYTANLSEQQICPVGTSKGVGAFGGYKVPSTMVWAIKGRDYLVGQLGAATVNGDQWKKESKWKPQPVVASAKAGLSSA</sequence>
<keyword evidence="3" id="KW-0274">FAD</keyword>
<dbReference type="PRINTS" id="PR00469">
    <property type="entry name" value="PNDRDTASEII"/>
</dbReference>
<dbReference type="PRINTS" id="PR00368">
    <property type="entry name" value="FADPNR"/>
</dbReference>
<accession>A0A6A5WBT3</accession>
<dbReference type="PANTHER" id="PTHR43735">
    <property type="entry name" value="APOPTOSIS-INDUCING FACTOR 1"/>
    <property type="match status" value="1"/>
</dbReference>
<organism evidence="6 7">
    <name type="scientific">Amniculicola lignicola CBS 123094</name>
    <dbReference type="NCBI Taxonomy" id="1392246"/>
    <lineage>
        <taxon>Eukaryota</taxon>
        <taxon>Fungi</taxon>
        <taxon>Dikarya</taxon>
        <taxon>Ascomycota</taxon>
        <taxon>Pezizomycotina</taxon>
        <taxon>Dothideomycetes</taxon>
        <taxon>Pleosporomycetidae</taxon>
        <taxon>Pleosporales</taxon>
        <taxon>Amniculicolaceae</taxon>
        <taxon>Amniculicola</taxon>
    </lineage>
</organism>
<dbReference type="PANTHER" id="PTHR43735:SF3">
    <property type="entry name" value="FERROPTOSIS SUPPRESSOR PROTEIN 1"/>
    <property type="match status" value="1"/>
</dbReference>
<evidence type="ECO:0000313" key="7">
    <source>
        <dbReference type="Proteomes" id="UP000799779"/>
    </source>
</evidence>
<dbReference type="Pfam" id="PF07992">
    <property type="entry name" value="Pyr_redox_2"/>
    <property type="match status" value="1"/>
</dbReference>
<dbReference type="OrthoDB" id="202203at2759"/>
<keyword evidence="7" id="KW-1185">Reference proteome</keyword>
<evidence type="ECO:0000256" key="2">
    <source>
        <dbReference type="ARBA" id="ARBA00022630"/>
    </source>
</evidence>
<dbReference type="InterPro" id="IPR023753">
    <property type="entry name" value="FAD/NAD-binding_dom"/>
</dbReference>
<keyword evidence="2" id="KW-0285">Flavoprotein</keyword>
<dbReference type="Proteomes" id="UP000799779">
    <property type="component" value="Unassembled WGS sequence"/>
</dbReference>
<evidence type="ECO:0000256" key="1">
    <source>
        <dbReference type="ARBA" id="ARBA00006442"/>
    </source>
</evidence>
<evidence type="ECO:0000313" key="6">
    <source>
        <dbReference type="EMBL" id="KAF1999132.1"/>
    </source>
</evidence>
<evidence type="ECO:0000256" key="3">
    <source>
        <dbReference type="ARBA" id="ARBA00022827"/>
    </source>
</evidence>
<dbReference type="GO" id="GO:0005737">
    <property type="term" value="C:cytoplasm"/>
    <property type="evidence" value="ECO:0007669"/>
    <property type="project" value="TreeGrafter"/>
</dbReference>
<dbReference type="GO" id="GO:0004174">
    <property type="term" value="F:electron-transferring-flavoprotein dehydrogenase activity"/>
    <property type="evidence" value="ECO:0007669"/>
    <property type="project" value="TreeGrafter"/>
</dbReference>
<keyword evidence="4" id="KW-0560">Oxidoreductase</keyword>
<evidence type="ECO:0000256" key="4">
    <source>
        <dbReference type="ARBA" id="ARBA00023002"/>
    </source>
</evidence>
<dbReference type="GO" id="GO:0050660">
    <property type="term" value="F:flavin adenine dinucleotide binding"/>
    <property type="evidence" value="ECO:0007669"/>
    <property type="project" value="TreeGrafter"/>
</dbReference>
<dbReference type="InterPro" id="IPR036188">
    <property type="entry name" value="FAD/NAD-bd_sf"/>
</dbReference>
<proteinExistence type="inferred from homology"/>
<reference evidence="6" key="1">
    <citation type="journal article" date="2020" name="Stud. Mycol.">
        <title>101 Dothideomycetes genomes: a test case for predicting lifestyles and emergence of pathogens.</title>
        <authorList>
            <person name="Haridas S."/>
            <person name="Albert R."/>
            <person name="Binder M."/>
            <person name="Bloem J."/>
            <person name="Labutti K."/>
            <person name="Salamov A."/>
            <person name="Andreopoulos B."/>
            <person name="Baker S."/>
            <person name="Barry K."/>
            <person name="Bills G."/>
            <person name="Bluhm B."/>
            <person name="Cannon C."/>
            <person name="Castanera R."/>
            <person name="Culley D."/>
            <person name="Daum C."/>
            <person name="Ezra D."/>
            <person name="Gonzalez J."/>
            <person name="Henrissat B."/>
            <person name="Kuo A."/>
            <person name="Liang C."/>
            <person name="Lipzen A."/>
            <person name="Lutzoni F."/>
            <person name="Magnuson J."/>
            <person name="Mondo S."/>
            <person name="Nolan M."/>
            <person name="Ohm R."/>
            <person name="Pangilinan J."/>
            <person name="Park H.-J."/>
            <person name="Ramirez L."/>
            <person name="Alfaro M."/>
            <person name="Sun H."/>
            <person name="Tritt A."/>
            <person name="Yoshinaga Y."/>
            <person name="Zwiers L.-H."/>
            <person name="Turgeon B."/>
            <person name="Goodwin S."/>
            <person name="Spatafora J."/>
            <person name="Crous P."/>
            <person name="Grigoriev I."/>
        </authorList>
    </citation>
    <scope>NUCLEOTIDE SEQUENCE</scope>
    <source>
        <strain evidence="6">CBS 123094</strain>
    </source>
</reference>
<dbReference type="AlphaFoldDB" id="A0A6A5WBT3"/>
<dbReference type="Gene3D" id="3.50.50.100">
    <property type="match status" value="1"/>
</dbReference>
<protein>
    <submittedName>
        <fullName evidence="6">FAD/NAD(P)-binding domain-containing protein</fullName>
    </submittedName>
</protein>